<name>A0ABV8ZXS0_9NEIS</name>
<sequence length="70" mass="8146">MNNLEDYKYLWDGSSPGWGLVQINADKSDELPRYAIFNAETKRALLIRDDHICDEVKKKMIESGVRVIEF</sequence>
<proteinExistence type="predicted"/>
<dbReference type="RefSeq" id="WP_231465594.1">
    <property type="nucleotide sequence ID" value="NZ_JAJOHW010000240.1"/>
</dbReference>
<comment type="caution">
    <text evidence="1">The sequence shown here is derived from an EMBL/GenBank/DDBJ whole genome shotgun (WGS) entry which is preliminary data.</text>
</comment>
<organism evidence="1 2">
    <name type="scientific">Chromobacterium aquaticum</name>
    <dbReference type="NCBI Taxonomy" id="467180"/>
    <lineage>
        <taxon>Bacteria</taxon>
        <taxon>Pseudomonadati</taxon>
        <taxon>Pseudomonadota</taxon>
        <taxon>Betaproteobacteria</taxon>
        <taxon>Neisseriales</taxon>
        <taxon>Chromobacteriaceae</taxon>
        <taxon>Chromobacterium</taxon>
    </lineage>
</organism>
<dbReference type="Proteomes" id="UP001595999">
    <property type="component" value="Unassembled WGS sequence"/>
</dbReference>
<keyword evidence="2" id="KW-1185">Reference proteome</keyword>
<gene>
    <name evidence="1" type="ORF">ACFO0R_23075</name>
</gene>
<evidence type="ECO:0000313" key="1">
    <source>
        <dbReference type="EMBL" id="MFC4492502.1"/>
    </source>
</evidence>
<reference evidence="2" key="1">
    <citation type="journal article" date="2019" name="Int. J. Syst. Evol. Microbiol.">
        <title>The Global Catalogue of Microorganisms (GCM) 10K type strain sequencing project: providing services to taxonomists for standard genome sequencing and annotation.</title>
        <authorList>
            <consortium name="The Broad Institute Genomics Platform"/>
            <consortium name="The Broad Institute Genome Sequencing Center for Infectious Disease"/>
            <person name="Wu L."/>
            <person name="Ma J."/>
        </authorList>
    </citation>
    <scope>NUCLEOTIDE SEQUENCE [LARGE SCALE GENOMIC DNA]</scope>
    <source>
        <strain evidence="2">CGMCC 4.7608</strain>
    </source>
</reference>
<accession>A0ABV8ZXS0</accession>
<evidence type="ECO:0000313" key="2">
    <source>
        <dbReference type="Proteomes" id="UP001595999"/>
    </source>
</evidence>
<protein>
    <submittedName>
        <fullName evidence="1">Uncharacterized protein</fullName>
    </submittedName>
</protein>
<dbReference type="EMBL" id="JBHSEK010000037">
    <property type="protein sequence ID" value="MFC4492502.1"/>
    <property type="molecule type" value="Genomic_DNA"/>
</dbReference>